<feature type="compositionally biased region" description="Acidic residues" evidence="6">
    <location>
        <begin position="1"/>
        <end position="15"/>
    </location>
</feature>
<sequence length="307" mass="34397">MVESPSSEEEDEDDTKGEGAIRTTHEQQSLATRALALRTALDAADRRLPWSETFDVIAPTPLPFVGPMKRKRLDGEVVDDDDDDEYDVVDVHDDLKREVAFYENALESVILAREKCTNVGIPFARPDDFFAEMVKSDDHMAKIKDRLIYETKKMDAVERRKSNKEQTAMAKERHAHRLSEKAKAKKAHMSELDDWKRSAERGRSSLAGRVRDRDDDDDRLRGMGRGGDNNKKRMNANKRYGFGGKQRGRFKQNDRATLNDMSGFKPRGGFGGIGQKSPGGAGNKKKSGGGGGNKRPGKRARDASRSR</sequence>
<feature type="compositionally biased region" description="Basic and acidic residues" evidence="6">
    <location>
        <begin position="16"/>
        <end position="25"/>
    </location>
</feature>
<dbReference type="GO" id="GO:0042254">
    <property type="term" value="P:ribosome biogenesis"/>
    <property type="evidence" value="ECO:0007669"/>
    <property type="project" value="UniProtKB-KW"/>
</dbReference>
<keyword evidence="5" id="KW-0539">Nucleus</keyword>
<feature type="region of interest" description="Disordered" evidence="6">
    <location>
        <begin position="1"/>
        <end position="28"/>
    </location>
</feature>
<dbReference type="EMBL" id="JALLPB020000146">
    <property type="protein sequence ID" value="KAL3816481.1"/>
    <property type="molecule type" value="Genomic_DNA"/>
</dbReference>
<comment type="similarity">
    <text evidence="2">Belongs to the EBP2 family.</text>
</comment>
<keyword evidence="3" id="KW-0690">Ribosome biogenesis</keyword>
<organism evidence="7 8">
    <name type="scientific">Cyclostephanos tholiformis</name>
    <dbReference type="NCBI Taxonomy" id="382380"/>
    <lineage>
        <taxon>Eukaryota</taxon>
        <taxon>Sar</taxon>
        <taxon>Stramenopiles</taxon>
        <taxon>Ochrophyta</taxon>
        <taxon>Bacillariophyta</taxon>
        <taxon>Coscinodiscophyceae</taxon>
        <taxon>Thalassiosirophycidae</taxon>
        <taxon>Stephanodiscales</taxon>
        <taxon>Stephanodiscaceae</taxon>
        <taxon>Cyclostephanos</taxon>
    </lineage>
</organism>
<evidence type="ECO:0000256" key="6">
    <source>
        <dbReference type="SAM" id="MobiDB-lite"/>
    </source>
</evidence>
<evidence type="ECO:0000256" key="1">
    <source>
        <dbReference type="ARBA" id="ARBA00004604"/>
    </source>
</evidence>
<gene>
    <name evidence="7" type="ORF">ACHAXA_005837</name>
</gene>
<dbReference type="PANTHER" id="PTHR13028">
    <property type="entry name" value="RRNA PROCESSING PROTEIN EBNA1-BINDING PROTEIN-RELATED"/>
    <property type="match status" value="1"/>
</dbReference>
<evidence type="ECO:0000256" key="3">
    <source>
        <dbReference type="ARBA" id="ARBA00022517"/>
    </source>
</evidence>
<evidence type="ECO:0000313" key="7">
    <source>
        <dbReference type="EMBL" id="KAL3816481.1"/>
    </source>
</evidence>
<dbReference type="PANTHER" id="PTHR13028:SF0">
    <property type="entry name" value="RRNA-PROCESSING PROTEIN EBP2-RELATED"/>
    <property type="match status" value="1"/>
</dbReference>
<evidence type="ECO:0000256" key="5">
    <source>
        <dbReference type="ARBA" id="ARBA00023242"/>
    </source>
</evidence>
<name>A0ABD3RW82_9STRA</name>
<keyword evidence="8" id="KW-1185">Reference proteome</keyword>
<accession>A0ABD3RW82</accession>
<dbReference type="InterPro" id="IPR008610">
    <property type="entry name" value="Ebp2"/>
</dbReference>
<keyword evidence="4" id="KW-0175">Coiled coil</keyword>
<dbReference type="GO" id="GO:0005730">
    <property type="term" value="C:nucleolus"/>
    <property type="evidence" value="ECO:0007669"/>
    <property type="project" value="UniProtKB-SubCell"/>
</dbReference>
<feature type="compositionally biased region" description="Basic and acidic residues" evidence="6">
    <location>
        <begin position="177"/>
        <end position="221"/>
    </location>
</feature>
<comment type="caution">
    <text evidence="7">The sequence shown here is derived from an EMBL/GenBank/DDBJ whole genome shotgun (WGS) entry which is preliminary data.</text>
</comment>
<evidence type="ECO:0000256" key="2">
    <source>
        <dbReference type="ARBA" id="ARBA00007336"/>
    </source>
</evidence>
<dbReference type="Proteomes" id="UP001530377">
    <property type="component" value="Unassembled WGS sequence"/>
</dbReference>
<feature type="region of interest" description="Disordered" evidence="6">
    <location>
        <begin position="159"/>
        <end position="307"/>
    </location>
</feature>
<evidence type="ECO:0000313" key="8">
    <source>
        <dbReference type="Proteomes" id="UP001530377"/>
    </source>
</evidence>
<proteinExistence type="inferred from homology"/>
<evidence type="ECO:0000256" key="4">
    <source>
        <dbReference type="ARBA" id="ARBA00023054"/>
    </source>
</evidence>
<dbReference type="AlphaFoldDB" id="A0ABD3RW82"/>
<evidence type="ECO:0008006" key="9">
    <source>
        <dbReference type="Google" id="ProtNLM"/>
    </source>
</evidence>
<reference evidence="7 8" key="1">
    <citation type="submission" date="2024-10" db="EMBL/GenBank/DDBJ databases">
        <title>Updated reference genomes for cyclostephanoid diatoms.</title>
        <authorList>
            <person name="Roberts W.R."/>
            <person name="Alverson A.J."/>
        </authorList>
    </citation>
    <scope>NUCLEOTIDE SEQUENCE [LARGE SCALE GENOMIC DNA]</scope>
    <source>
        <strain evidence="7 8">AJA228-03</strain>
    </source>
</reference>
<comment type="subcellular location">
    <subcellularLocation>
        <location evidence="1">Nucleus</location>
        <location evidence="1">Nucleolus</location>
    </subcellularLocation>
</comment>
<dbReference type="Pfam" id="PF05890">
    <property type="entry name" value="Ebp2"/>
    <property type="match status" value="1"/>
</dbReference>
<protein>
    <recommendedName>
        <fullName evidence="9">rRNA processing protein EBP2</fullName>
    </recommendedName>
</protein>
<feature type="compositionally biased region" description="Gly residues" evidence="6">
    <location>
        <begin position="266"/>
        <end position="294"/>
    </location>
</feature>